<name>A0A6J1EQ98_CUCMO</name>
<dbReference type="GeneID" id="111436833"/>
<dbReference type="Proteomes" id="UP000504609">
    <property type="component" value="Unplaced"/>
</dbReference>
<dbReference type="PANTHER" id="PTHR47481">
    <property type="match status" value="1"/>
</dbReference>
<sequence length="119" mass="13760">MNSGSASMGVAMEKLVGNNYSYWKLCMEAYLQGQDLWDLIEGDDTEIPADTPQNAKLRQQWKIKCGKALFTLRTLISKEYIDHVRDLKSPKQVWDTLQKLFTKKNTARLQFLENELAMN</sequence>
<evidence type="ECO:0000313" key="2">
    <source>
        <dbReference type="RefSeq" id="XP_022930367.1"/>
    </source>
</evidence>
<dbReference type="KEGG" id="cmos:111464047"/>
<protein>
    <submittedName>
        <fullName evidence="2">Uncharacterized protein LOC111436833 isoform X2</fullName>
    </submittedName>
    <submittedName>
        <fullName evidence="3">Uncharacterized protein LOC111464047</fullName>
    </submittedName>
</protein>
<proteinExistence type="predicted"/>
<evidence type="ECO:0000313" key="1">
    <source>
        <dbReference type="Proteomes" id="UP000504609"/>
    </source>
</evidence>
<reference evidence="2 3" key="1">
    <citation type="submission" date="2025-04" db="UniProtKB">
        <authorList>
            <consortium name="RefSeq"/>
        </authorList>
    </citation>
    <scope>IDENTIFICATION</scope>
    <source>
        <tissue evidence="2 3">Young leaves</tissue>
    </source>
</reference>
<evidence type="ECO:0000313" key="3">
    <source>
        <dbReference type="RefSeq" id="XP_022963859.1"/>
    </source>
</evidence>
<accession>A0A6J1EQ98</accession>
<keyword evidence="1" id="KW-1185">Reference proteome</keyword>
<gene>
    <name evidence="2" type="primary">LOC111436833</name>
    <name evidence="3" type="synonym">LOC111464047</name>
</gene>
<dbReference type="AlphaFoldDB" id="A0A6J1EQ98"/>
<dbReference type="RefSeq" id="XP_022963859.1">
    <property type="nucleotide sequence ID" value="XM_023108091.1"/>
</dbReference>
<dbReference type="Pfam" id="PF14223">
    <property type="entry name" value="Retrotran_gag_2"/>
    <property type="match status" value="1"/>
</dbReference>
<dbReference type="PANTHER" id="PTHR47481:SF36">
    <property type="entry name" value="CCHC-TYPE DOMAIN-CONTAINING PROTEIN"/>
    <property type="match status" value="1"/>
</dbReference>
<dbReference type="RefSeq" id="XP_022930367.1">
    <property type="nucleotide sequence ID" value="XM_023074599.1"/>
</dbReference>
<organism evidence="1 2">
    <name type="scientific">Cucurbita moschata</name>
    <name type="common">Winter crookneck squash</name>
    <name type="synonym">Cucurbita pepo var. moschata</name>
    <dbReference type="NCBI Taxonomy" id="3662"/>
    <lineage>
        <taxon>Eukaryota</taxon>
        <taxon>Viridiplantae</taxon>
        <taxon>Streptophyta</taxon>
        <taxon>Embryophyta</taxon>
        <taxon>Tracheophyta</taxon>
        <taxon>Spermatophyta</taxon>
        <taxon>Magnoliopsida</taxon>
        <taxon>eudicotyledons</taxon>
        <taxon>Gunneridae</taxon>
        <taxon>Pentapetalae</taxon>
        <taxon>rosids</taxon>
        <taxon>fabids</taxon>
        <taxon>Cucurbitales</taxon>
        <taxon>Cucurbitaceae</taxon>
        <taxon>Cucurbiteae</taxon>
        <taxon>Cucurbita</taxon>
    </lineage>
</organism>